<organism evidence="2 3">
    <name type="scientific">Novacetimonas hansenii</name>
    <name type="common">Komagataeibacter hansenii</name>
    <dbReference type="NCBI Taxonomy" id="436"/>
    <lineage>
        <taxon>Bacteria</taxon>
        <taxon>Pseudomonadati</taxon>
        <taxon>Pseudomonadota</taxon>
        <taxon>Alphaproteobacteria</taxon>
        <taxon>Acetobacterales</taxon>
        <taxon>Acetobacteraceae</taxon>
        <taxon>Novacetimonas</taxon>
    </lineage>
</organism>
<evidence type="ECO:0000313" key="3">
    <source>
        <dbReference type="Proteomes" id="UP000319478"/>
    </source>
</evidence>
<dbReference type="InterPro" id="IPR001054">
    <property type="entry name" value="A/G_cyclase"/>
</dbReference>
<dbReference type="InterPro" id="IPR029787">
    <property type="entry name" value="Nucleotide_cyclase"/>
</dbReference>
<sequence>MIKRVKKEKSKAASYRDCIVTFIDILGFRNIVRERSPEEIQEIVNLVQRHAGSDEEELARKDGFDFDHDTPWTRTSFFSDSVVRVRPYDAEIHDGSLFHELLNLVHAQAELVNQGIFIRGGLTAGKLYLRDNVLFGPAMIQAYDLESKFANYPRIVIDPITIDALKTDARLRNEDHTPDEELKSVRKLLRRGDDGLHYVDYLYAFRDEMDEYEEFPAFLKRVKNHIVANATAASENLGILQKYLWAAKYLNQTAKRFEDCKDQDSIRINDHDIPALAEA</sequence>
<dbReference type="SUPFAM" id="SSF55073">
    <property type="entry name" value="Nucleotide cyclase"/>
    <property type="match status" value="1"/>
</dbReference>
<protein>
    <recommendedName>
        <fullName evidence="1">Guanylate cyclase domain-containing protein</fullName>
    </recommendedName>
</protein>
<dbReference type="EMBL" id="BJNN01000174">
    <property type="protein sequence ID" value="GEC65137.1"/>
    <property type="molecule type" value="Genomic_DNA"/>
</dbReference>
<accession>A0ABQ0SIE9</accession>
<evidence type="ECO:0000259" key="1">
    <source>
        <dbReference type="PROSITE" id="PS50125"/>
    </source>
</evidence>
<gene>
    <name evidence="2" type="ORF">GHA01_29860</name>
</gene>
<name>A0ABQ0SIE9_NOVHA</name>
<dbReference type="RefSeq" id="WP_003617633.1">
    <property type="nucleotide sequence ID" value="NZ_BJNN01000174.1"/>
</dbReference>
<comment type="caution">
    <text evidence="2">The sequence shown here is derived from an EMBL/GenBank/DDBJ whole genome shotgun (WGS) entry which is preliminary data.</text>
</comment>
<dbReference type="Gene3D" id="3.30.70.1230">
    <property type="entry name" value="Nucleotide cyclase"/>
    <property type="match status" value="1"/>
</dbReference>
<reference evidence="2 3" key="1">
    <citation type="submission" date="2019-06" db="EMBL/GenBank/DDBJ databases">
        <title>Whole genome shotgun sequence of Komagataeibacter hansenii NBRC 14820.</title>
        <authorList>
            <person name="Hosoyama A."/>
            <person name="Uohara A."/>
            <person name="Ohji S."/>
            <person name="Ichikawa N."/>
        </authorList>
    </citation>
    <scope>NUCLEOTIDE SEQUENCE [LARGE SCALE GENOMIC DNA]</scope>
    <source>
        <strain evidence="2 3">NBRC 14820</strain>
    </source>
</reference>
<evidence type="ECO:0000313" key="2">
    <source>
        <dbReference type="EMBL" id="GEC65137.1"/>
    </source>
</evidence>
<proteinExistence type="predicted"/>
<feature type="domain" description="Guanylate cyclase" evidence="1">
    <location>
        <begin position="19"/>
        <end position="146"/>
    </location>
</feature>
<keyword evidence="3" id="KW-1185">Reference proteome</keyword>
<dbReference type="PROSITE" id="PS50125">
    <property type="entry name" value="GUANYLATE_CYCLASE_2"/>
    <property type="match status" value="1"/>
</dbReference>
<dbReference type="Proteomes" id="UP000319478">
    <property type="component" value="Unassembled WGS sequence"/>
</dbReference>